<dbReference type="InterPro" id="IPR032861">
    <property type="entry name" value="TAXi_N"/>
</dbReference>
<evidence type="ECO:0000256" key="2">
    <source>
        <dbReference type="ARBA" id="ARBA00007447"/>
    </source>
</evidence>
<keyword evidence="4" id="KW-0812">Transmembrane</keyword>
<reference evidence="11" key="1">
    <citation type="submission" date="2021-01" db="EMBL/GenBank/DDBJ databases">
        <authorList>
            <person name="Corre E."/>
            <person name="Pelletier E."/>
            <person name="Niang G."/>
            <person name="Scheremetjew M."/>
            <person name="Finn R."/>
            <person name="Kale V."/>
            <person name="Holt S."/>
            <person name="Cochrane G."/>
            <person name="Meng A."/>
            <person name="Brown T."/>
            <person name="Cohen L."/>
        </authorList>
    </citation>
    <scope>NUCLEOTIDE SEQUENCE</scope>
    <source>
        <strain evidence="11">SAG 36.94</strain>
    </source>
</reference>
<dbReference type="InterPro" id="IPR034164">
    <property type="entry name" value="Pepsin-like_dom"/>
</dbReference>
<dbReference type="GO" id="GO:0016020">
    <property type="term" value="C:membrane"/>
    <property type="evidence" value="ECO:0007669"/>
    <property type="project" value="UniProtKB-SubCell"/>
</dbReference>
<feature type="chain" id="PRO_5030799935" description="Peptidase A1 domain-containing protein" evidence="9">
    <location>
        <begin position="21"/>
        <end position="288"/>
    </location>
</feature>
<evidence type="ECO:0000256" key="5">
    <source>
        <dbReference type="ARBA" id="ARBA00022729"/>
    </source>
</evidence>
<evidence type="ECO:0000256" key="6">
    <source>
        <dbReference type="ARBA" id="ARBA00022801"/>
    </source>
</evidence>
<dbReference type="PANTHER" id="PTHR13683:SF375">
    <property type="entry name" value="PEPTIDASE A1 DOMAIN-CONTAINING PROTEIN"/>
    <property type="match status" value="1"/>
</dbReference>
<evidence type="ECO:0000256" key="7">
    <source>
        <dbReference type="ARBA" id="ARBA00022989"/>
    </source>
</evidence>
<dbReference type="AlphaFoldDB" id="A0A7S1XGN2"/>
<dbReference type="InterPro" id="IPR001461">
    <property type="entry name" value="Aspartic_peptidase_A1"/>
</dbReference>
<feature type="signal peptide" evidence="9">
    <location>
        <begin position="1"/>
        <end position="20"/>
    </location>
</feature>
<keyword evidence="6" id="KW-0378">Hydrolase</keyword>
<dbReference type="GO" id="GO:0006508">
    <property type="term" value="P:proteolysis"/>
    <property type="evidence" value="ECO:0007669"/>
    <property type="project" value="UniProtKB-KW"/>
</dbReference>
<evidence type="ECO:0000313" key="11">
    <source>
        <dbReference type="EMBL" id="CAD9236062.1"/>
    </source>
</evidence>
<protein>
    <recommendedName>
        <fullName evidence="10">Peptidase A1 domain-containing protein</fullName>
    </recommendedName>
</protein>
<gene>
    <name evidence="11" type="ORF">CCAE0312_LOCUS8154</name>
</gene>
<dbReference type="EMBL" id="HBGH01014682">
    <property type="protein sequence ID" value="CAD9236062.1"/>
    <property type="molecule type" value="Transcribed_RNA"/>
</dbReference>
<dbReference type="SUPFAM" id="SSF50630">
    <property type="entry name" value="Acid proteases"/>
    <property type="match status" value="1"/>
</dbReference>
<dbReference type="PANTHER" id="PTHR13683">
    <property type="entry name" value="ASPARTYL PROTEASES"/>
    <property type="match status" value="1"/>
</dbReference>
<keyword evidence="7" id="KW-1133">Transmembrane helix</keyword>
<feature type="domain" description="Peptidase A1" evidence="10">
    <location>
        <begin position="84"/>
        <end position="288"/>
    </location>
</feature>
<evidence type="ECO:0000256" key="1">
    <source>
        <dbReference type="ARBA" id="ARBA00004370"/>
    </source>
</evidence>
<name>A0A7S1XGN2_9RHOD</name>
<dbReference type="InterPro" id="IPR021109">
    <property type="entry name" value="Peptidase_aspartic_dom_sf"/>
</dbReference>
<dbReference type="InterPro" id="IPR033121">
    <property type="entry name" value="PEPTIDASE_A1"/>
</dbReference>
<dbReference type="PROSITE" id="PS51767">
    <property type="entry name" value="PEPTIDASE_A1"/>
    <property type="match status" value="1"/>
</dbReference>
<sequence length="288" mass="31524">MRSFLCSTLVLWVLSVTVTGLIEVPLLRHNATVRATLLYRGIPKRFHLFQYYRRWSSPWTTQTRAEVSYYDTALQGGISSIGEYYAVVLIGGQTFRVQVDSGSSTMAVPMVGCSTCRKNDFRYDPARSPNKDRSHAIPCQPNTCRPHTCGFDGCKVCGPNATCCSMHRPSDCGFSLRYGDGSGAEGSLMHDIMRWVPQLESPVVFGGILTDTEGFEQETVDGILGMAYPLLACNPTCTETPFDSLVRTTKIPDVFSICISESGGRMVLGAYDPAMSSSGVEYAPLSLS</sequence>
<organism evidence="11">
    <name type="scientific">Compsopogon caeruleus</name>
    <dbReference type="NCBI Taxonomy" id="31354"/>
    <lineage>
        <taxon>Eukaryota</taxon>
        <taxon>Rhodophyta</taxon>
        <taxon>Compsopogonophyceae</taxon>
        <taxon>Compsopogonales</taxon>
        <taxon>Compsopogonaceae</taxon>
        <taxon>Compsopogon</taxon>
    </lineage>
</organism>
<dbReference type="GO" id="GO:0004190">
    <property type="term" value="F:aspartic-type endopeptidase activity"/>
    <property type="evidence" value="ECO:0007669"/>
    <property type="project" value="InterPro"/>
</dbReference>
<comment type="subcellular location">
    <subcellularLocation>
        <location evidence="1">Membrane</location>
    </subcellularLocation>
</comment>
<evidence type="ECO:0000256" key="9">
    <source>
        <dbReference type="SAM" id="SignalP"/>
    </source>
</evidence>
<dbReference type="Gene3D" id="2.40.70.10">
    <property type="entry name" value="Acid Proteases"/>
    <property type="match status" value="1"/>
</dbReference>
<evidence type="ECO:0000256" key="3">
    <source>
        <dbReference type="ARBA" id="ARBA00022670"/>
    </source>
</evidence>
<keyword evidence="8" id="KW-0472">Membrane</keyword>
<evidence type="ECO:0000256" key="8">
    <source>
        <dbReference type="ARBA" id="ARBA00023136"/>
    </source>
</evidence>
<comment type="similarity">
    <text evidence="2">Belongs to the peptidase A1 family.</text>
</comment>
<keyword evidence="3" id="KW-0645">Protease</keyword>
<evidence type="ECO:0000256" key="4">
    <source>
        <dbReference type="ARBA" id="ARBA00022692"/>
    </source>
</evidence>
<dbReference type="CDD" id="cd05471">
    <property type="entry name" value="pepsin_like"/>
    <property type="match status" value="1"/>
</dbReference>
<dbReference type="Pfam" id="PF14543">
    <property type="entry name" value="TAXi_N"/>
    <property type="match status" value="1"/>
</dbReference>
<evidence type="ECO:0000259" key="10">
    <source>
        <dbReference type="PROSITE" id="PS51767"/>
    </source>
</evidence>
<proteinExistence type="inferred from homology"/>
<keyword evidence="5 9" id="KW-0732">Signal</keyword>
<accession>A0A7S1XGN2</accession>